<sequence>MEHTWETVTRHHRVRHQACRCGAWRVLHGWRERWRSTEAACSSPPVFPRGWPHHKAHGEAGFFGG</sequence>
<name>A0ABS4PNF2_9PSEU</name>
<protein>
    <submittedName>
        <fullName evidence="1">Uncharacterized protein</fullName>
    </submittedName>
</protein>
<gene>
    <name evidence="1" type="ORF">JOM49_002489</name>
</gene>
<dbReference type="EMBL" id="JAGGMS010000001">
    <property type="protein sequence ID" value="MBP2180963.1"/>
    <property type="molecule type" value="Genomic_DNA"/>
</dbReference>
<organism evidence="1 2">
    <name type="scientific">Amycolatopsis magusensis</name>
    <dbReference type="NCBI Taxonomy" id="882444"/>
    <lineage>
        <taxon>Bacteria</taxon>
        <taxon>Bacillati</taxon>
        <taxon>Actinomycetota</taxon>
        <taxon>Actinomycetes</taxon>
        <taxon>Pseudonocardiales</taxon>
        <taxon>Pseudonocardiaceae</taxon>
        <taxon>Amycolatopsis</taxon>
    </lineage>
</organism>
<keyword evidence="2" id="KW-1185">Reference proteome</keyword>
<evidence type="ECO:0000313" key="1">
    <source>
        <dbReference type="EMBL" id="MBP2180963.1"/>
    </source>
</evidence>
<accession>A0ABS4PNF2</accession>
<dbReference type="Proteomes" id="UP000741013">
    <property type="component" value="Unassembled WGS sequence"/>
</dbReference>
<reference evidence="1 2" key="1">
    <citation type="submission" date="2021-03" db="EMBL/GenBank/DDBJ databases">
        <title>Sequencing the genomes of 1000 actinobacteria strains.</title>
        <authorList>
            <person name="Klenk H.-P."/>
        </authorList>
    </citation>
    <scope>NUCLEOTIDE SEQUENCE [LARGE SCALE GENOMIC DNA]</scope>
    <source>
        <strain evidence="1 2">DSM 45510</strain>
    </source>
</reference>
<proteinExistence type="predicted"/>
<comment type="caution">
    <text evidence="1">The sequence shown here is derived from an EMBL/GenBank/DDBJ whole genome shotgun (WGS) entry which is preliminary data.</text>
</comment>
<evidence type="ECO:0000313" key="2">
    <source>
        <dbReference type="Proteomes" id="UP000741013"/>
    </source>
</evidence>
<dbReference type="RefSeq" id="WP_209664444.1">
    <property type="nucleotide sequence ID" value="NZ_JAGGMS010000001.1"/>
</dbReference>